<dbReference type="eggNOG" id="COG0702">
    <property type="taxonomic scope" value="Bacteria"/>
</dbReference>
<evidence type="ECO:0000313" key="2">
    <source>
        <dbReference type="EMBL" id="GAE34835.1"/>
    </source>
</evidence>
<dbReference type="PANTHER" id="PTHR14097:SF7">
    <property type="entry name" value="OXIDOREDUCTASE HTATIP2"/>
    <property type="match status" value="1"/>
</dbReference>
<dbReference type="InterPro" id="IPR036291">
    <property type="entry name" value="NAD(P)-bd_dom_sf"/>
</dbReference>
<dbReference type="Proteomes" id="UP000018896">
    <property type="component" value="Unassembled WGS sequence"/>
</dbReference>
<feature type="domain" description="NAD(P)-binding" evidence="1">
    <location>
        <begin position="10"/>
        <end position="121"/>
    </location>
</feature>
<dbReference type="Gene3D" id="3.40.50.720">
    <property type="entry name" value="NAD(P)-binding Rossmann-like Domain"/>
    <property type="match status" value="1"/>
</dbReference>
<dbReference type="OrthoDB" id="9798632at2"/>
<comment type="caution">
    <text evidence="2">The sequence shown here is derived from an EMBL/GenBank/DDBJ whole genome shotgun (WGS) entry which is preliminary data.</text>
</comment>
<dbReference type="CDD" id="cd05250">
    <property type="entry name" value="CC3_like_SDR_a"/>
    <property type="match status" value="1"/>
</dbReference>
<dbReference type="RefSeq" id="WP_035663936.1">
    <property type="nucleotide sequence ID" value="NZ_BAUV01000011.1"/>
</dbReference>
<proteinExistence type="predicted"/>
<gene>
    <name evidence="2" type="ORF">JCM9157_1915</name>
</gene>
<reference evidence="2 3" key="1">
    <citation type="journal article" date="2014" name="Genome Announc.">
        <title>Draft Genome Sequences of Three Alkaliphilic Bacillus Strains, Bacillus wakoensis JCM 9140T, Bacillus akibai JCM 9157T, and Bacillus hemicellulosilyticus JCM 9152T.</title>
        <authorList>
            <person name="Yuki M."/>
            <person name="Oshima K."/>
            <person name="Suda W."/>
            <person name="Oshida Y."/>
            <person name="Kitamura K."/>
            <person name="Iida T."/>
            <person name="Hattori M."/>
            <person name="Ohkuma M."/>
        </authorList>
    </citation>
    <scope>NUCLEOTIDE SEQUENCE [LARGE SCALE GENOMIC DNA]</scope>
    <source>
        <strain evidence="2 3">JCM 9157</strain>
    </source>
</reference>
<evidence type="ECO:0000313" key="3">
    <source>
        <dbReference type="Proteomes" id="UP000018896"/>
    </source>
</evidence>
<accession>W4QRV6</accession>
<dbReference type="InterPro" id="IPR016040">
    <property type="entry name" value="NAD(P)-bd_dom"/>
</dbReference>
<dbReference type="STRING" id="1236973.JCM9157_1915"/>
<organism evidence="2 3">
    <name type="scientific">Halalkalibacter akibai (strain ATCC 43226 / DSM 21942 / CIP 109018 / JCM 9157 / 1139)</name>
    <name type="common">Bacillus akibai</name>
    <dbReference type="NCBI Taxonomy" id="1236973"/>
    <lineage>
        <taxon>Bacteria</taxon>
        <taxon>Bacillati</taxon>
        <taxon>Bacillota</taxon>
        <taxon>Bacilli</taxon>
        <taxon>Bacillales</taxon>
        <taxon>Bacillaceae</taxon>
        <taxon>Halalkalibacter</taxon>
    </lineage>
</organism>
<dbReference type="AlphaFoldDB" id="W4QRV6"/>
<protein>
    <submittedName>
        <fullName evidence="2">Oxidoreductase</fullName>
    </submittedName>
</protein>
<dbReference type="Pfam" id="PF13460">
    <property type="entry name" value="NAD_binding_10"/>
    <property type="match status" value="1"/>
</dbReference>
<name>W4QRV6_HALA3</name>
<keyword evidence="3" id="KW-1185">Reference proteome</keyword>
<evidence type="ECO:0000259" key="1">
    <source>
        <dbReference type="Pfam" id="PF13460"/>
    </source>
</evidence>
<sequence length="223" mass="25297">MQTKTALLIGATGLIGSDLLNLLLESPRYVKVVVLVRRPLDIKHEKLDERIIDFNNLENEQINFQIDDVYSCLGTTIKRAKSKDLMRKVDVEYPLILANLTKKLGAKHFLLVSALGANAKSTIFYSRIKGELEEELQKIGFQTVSIFRPSLLLGNRQEFRLGEKTAELTFFLLPFLFKGPLKRYKAIHSQTVAMAMLKVSEKSQQGTFIYSSVDMETLKQSVL</sequence>
<dbReference type="EMBL" id="BAUV01000011">
    <property type="protein sequence ID" value="GAE34835.1"/>
    <property type="molecule type" value="Genomic_DNA"/>
</dbReference>
<dbReference type="PANTHER" id="PTHR14097">
    <property type="entry name" value="OXIDOREDUCTASE HTATIP2"/>
    <property type="match status" value="1"/>
</dbReference>
<dbReference type="SUPFAM" id="SSF51735">
    <property type="entry name" value="NAD(P)-binding Rossmann-fold domains"/>
    <property type="match status" value="1"/>
</dbReference>